<feature type="region of interest" description="Disordered" evidence="1">
    <location>
        <begin position="102"/>
        <end position="128"/>
    </location>
</feature>
<gene>
    <name evidence="2" type="ORF">HaLaN_06516</name>
</gene>
<dbReference type="EMBL" id="BLLF01000372">
    <property type="protein sequence ID" value="GFH11080.1"/>
    <property type="molecule type" value="Genomic_DNA"/>
</dbReference>
<evidence type="ECO:0000256" key="1">
    <source>
        <dbReference type="SAM" id="MobiDB-lite"/>
    </source>
</evidence>
<proteinExistence type="predicted"/>
<keyword evidence="3" id="KW-1185">Reference proteome</keyword>
<dbReference type="Proteomes" id="UP000485058">
    <property type="component" value="Unassembled WGS sequence"/>
</dbReference>
<accession>A0A699YM30</accession>
<evidence type="ECO:0000313" key="2">
    <source>
        <dbReference type="EMBL" id="GFH11080.1"/>
    </source>
</evidence>
<protein>
    <submittedName>
        <fullName evidence="2">Uncharacterized protein</fullName>
    </submittedName>
</protein>
<organism evidence="2 3">
    <name type="scientific">Haematococcus lacustris</name>
    <name type="common">Green alga</name>
    <name type="synonym">Haematococcus pluvialis</name>
    <dbReference type="NCBI Taxonomy" id="44745"/>
    <lineage>
        <taxon>Eukaryota</taxon>
        <taxon>Viridiplantae</taxon>
        <taxon>Chlorophyta</taxon>
        <taxon>core chlorophytes</taxon>
        <taxon>Chlorophyceae</taxon>
        <taxon>CS clade</taxon>
        <taxon>Chlamydomonadales</taxon>
        <taxon>Haematococcaceae</taxon>
        <taxon>Haematococcus</taxon>
    </lineage>
</organism>
<dbReference type="AlphaFoldDB" id="A0A699YM30"/>
<evidence type="ECO:0000313" key="3">
    <source>
        <dbReference type="Proteomes" id="UP000485058"/>
    </source>
</evidence>
<feature type="non-terminal residue" evidence="2">
    <location>
        <position position="1"/>
    </location>
</feature>
<name>A0A699YM30_HAELA</name>
<comment type="caution">
    <text evidence="2">The sequence shown here is derived from an EMBL/GenBank/DDBJ whole genome shotgun (WGS) entry which is preliminary data.</text>
</comment>
<reference evidence="2 3" key="1">
    <citation type="submission" date="2020-02" db="EMBL/GenBank/DDBJ databases">
        <title>Draft genome sequence of Haematococcus lacustris strain NIES-144.</title>
        <authorList>
            <person name="Morimoto D."/>
            <person name="Nakagawa S."/>
            <person name="Yoshida T."/>
            <person name="Sawayama S."/>
        </authorList>
    </citation>
    <scope>NUCLEOTIDE SEQUENCE [LARGE SCALE GENOMIC DNA]</scope>
    <source>
        <strain evidence="2 3">NIES-144</strain>
    </source>
</reference>
<sequence length="128" mass="13783">CKIASFHSGGPNMGLVIFMQVLSQNCTVLDSVNHIGIGALAIGVSARVLPHVPANKSQRRDGSPWHGGWHVGEYNSMRSRVKNRPWCGAEWVGGGLSATFPHPLSDPTAASDAHAHAEQPKRRGRSKR</sequence>